<keyword evidence="2" id="KW-0479">Metal-binding</keyword>
<evidence type="ECO:0000313" key="8">
    <source>
        <dbReference type="Proteomes" id="UP000800038"/>
    </source>
</evidence>
<evidence type="ECO:0000313" key="7">
    <source>
        <dbReference type="EMBL" id="KAF1942332.1"/>
    </source>
</evidence>
<reference evidence="7" key="1">
    <citation type="journal article" date="2020" name="Stud. Mycol.">
        <title>101 Dothideomycetes genomes: a test case for predicting lifestyles and emergence of pathogens.</title>
        <authorList>
            <person name="Haridas S."/>
            <person name="Albert R."/>
            <person name="Binder M."/>
            <person name="Bloem J."/>
            <person name="Labutti K."/>
            <person name="Salamov A."/>
            <person name="Andreopoulos B."/>
            <person name="Baker S."/>
            <person name="Barry K."/>
            <person name="Bills G."/>
            <person name="Bluhm B."/>
            <person name="Cannon C."/>
            <person name="Castanera R."/>
            <person name="Culley D."/>
            <person name="Daum C."/>
            <person name="Ezra D."/>
            <person name="Gonzalez J."/>
            <person name="Henrissat B."/>
            <person name="Kuo A."/>
            <person name="Liang C."/>
            <person name="Lipzen A."/>
            <person name="Lutzoni F."/>
            <person name="Magnuson J."/>
            <person name="Mondo S."/>
            <person name="Nolan M."/>
            <person name="Ohm R."/>
            <person name="Pangilinan J."/>
            <person name="Park H.-J."/>
            <person name="Ramirez L."/>
            <person name="Alfaro M."/>
            <person name="Sun H."/>
            <person name="Tritt A."/>
            <person name="Yoshinaga Y."/>
            <person name="Zwiers L.-H."/>
            <person name="Turgeon B."/>
            <person name="Goodwin S."/>
            <person name="Spatafora J."/>
            <person name="Crous P."/>
            <person name="Grigoriev I."/>
        </authorList>
    </citation>
    <scope>NUCLEOTIDE SEQUENCE</scope>
    <source>
        <strain evidence="7">CBS 161.51</strain>
    </source>
</reference>
<dbReference type="PROSITE" id="PS51296">
    <property type="entry name" value="RIESKE"/>
    <property type="match status" value="1"/>
</dbReference>
<dbReference type="Proteomes" id="UP000800038">
    <property type="component" value="Unassembled WGS sequence"/>
</dbReference>
<sequence length="176" mass="19921">MSFIVNPFARPSRAGDAWFCVGPASSYPNADDSMRVGEQRQCHGKFVPGCRVFHVPREDSSKAAEVAIDEWKVPEAGDAKDQVMVFQYKGKFVAVNHECPHSSYPLSNGTTFDIEDFGVVLSSGIQCPKHDWSFDLHTGRSDRGSYKLQVWEVQQRPREAEDLEMNVWVRRKQKIG</sequence>
<comment type="cofactor">
    <cofactor evidence="5">
        <name>[2Fe-2S] cluster</name>
        <dbReference type="ChEBI" id="CHEBI:190135"/>
    </cofactor>
</comment>
<evidence type="ECO:0000259" key="6">
    <source>
        <dbReference type="PROSITE" id="PS51296"/>
    </source>
</evidence>
<keyword evidence="3" id="KW-0408">Iron</keyword>
<keyword evidence="1" id="KW-0001">2Fe-2S</keyword>
<organism evidence="7 8">
    <name type="scientific">Clathrospora elynae</name>
    <dbReference type="NCBI Taxonomy" id="706981"/>
    <lineage>
        <taxon>Eukaryota</taxon>
        <taxon>Fungi</taxon>
        <taxon>Dikarya</taxon>
        <taxon>Ascomycota</taxon>
        <taxon>Pezizomycotina</taxon>
        <taxon>Dothideomycetes</taxon>
        <taxon>Pleosporomycetidae</taxon>
        <taxon>Pleosporales</taxon>
        <taxon>Diademaceae</taxon>
        <taxon>Clathrospora</taxon>
    </lineage>
</organism>
<dbReference type="EMBL" id="ML976036">
    <property type="protein sequence ID" value="KAF1942332.1"/>
    <property type="molecule type" value="Genomic_DNA"/>
</dbReference>
<dbReference type="AlphaFoldDB" id="A0A6A5SRM4"/>
<dbReference type="PANTHER" id="PTHR21496:SF0">
    <property type="entry name" value="RIESKE DOMAIN-CONTAINING PROTEIN"/>
    <property type="match status" value="1"/>
</dbReference>
<dbReference type="Pfam" id="PF00355">
    <property type="entry name" value="Rieske"/>
    <property type="match status" value="1"/>
</dbReference>
<evidence type="ECO:0000256" key="1">
    <source>
        <dbReference type="ARBA" id="ARBA00022714"/>
    </source>
</evidence>
<proteinExistence type="predicted"/>
<evidence type="ECO:0000256" key="3">
    <source>
        <dbReference type="ARBA" id="ARBA00023004"/>
    </source>
</evidence>
<evidence type="ECO:0000256" key="4">
    <source>
        <dbReference type="ARBA" id="ARBA00023014"/>
    </source>
</evidence>
<gene>
    <name evidence="7" type="ORF">EJ02DRAFT_375860</name>
</gene>
<dbReference type="Gene3D" id="2.102.10.10">
    <property type="entry name" value="Rieske [2Fe-2S] iron-sulphur domain"/>
    <property type="match status" value="1"/>
</dbReference>
<feature type="domain" description="Rieske" evidence="6">
    <location>
        <begin position="71"/>
        <end position="156"/>
    </location>
</feature>
<evidence type="ECO:0000256" key="2">
    <source>
        <dbReference type="ARBA" id="ARBA00022723"/>
    </source>
</evidence>
<keyword evidence="4" id="KW-0411">Iron-sulfur</keyword>
<protein>
    <recommendedName>
        <fullName evidence="6">Rieske domain-containing protein</fullName>
    </recommendedName>
</protein>
<dbReference type="GO" id="GO:0046872">
    <property type="term" value="F:metal ion binding"/>
    <property type="evidence" value="ECO:0007669"/>
    <property type="project" value="UniProtKB-KW"/>
</dbReference>
<dbReference type="GO" id="GO:0051537">
    <property type="term" value="F:2 iron, 2 sulfur cluster binding"/>
    <property type="evidence" value="ECO:0007669"/>
    <property type="project" value="UniProtKB-KW"/>
</dbReference>
<dbReference type="PANTHER" id="PTHR21496">
    <property type="entry name" value="FERREDOXIN-RELATED"/>
    <property type="match status" value="1"/>
</dbReference>
<dbReference type="InterPro" id="IPR036922">
    <property type="entry name" value="Rieske_2Fe-2S_sf"/>
</dbReference>
<evidence type="ECO:0000256" key="5">
    <source>
        <dbReference type="ARBA" id="ARBA00034078"/>
    </source>
</evidence>
<accession>A0A6A5SRM4</accession>
<dbReference type="OrthoDB" id="426882at2759"/>
<dbReference type="SUPFAM" id="SSF50022">
    <property type="entry name" value="ISP domain"/>
    <property type="match status" value="1"/>
</dbReference>
<dbReference type="InterPro" id="IPR017941">
    <property type="entry name" value="Rieske_2Fe-2S"/>
</dbReference>
<name>A0A6A5SRM4_9PLEO</name>
<keyword evidence="8" id="KW-1185">Reference proteome</keyword>